<name>A0AAD3DQ03_9CHLO</name>
<organism evidence="2 3">
    <name type="scientific">Astrephomene gubernaculifera</name>
    <dbReference type="NCBI Taxonomy" id="47775"/>
    <lineage>
        <taxon>Eukaryota</taxon>
        <taxon>Viridiplantae</taxon>
        <taxon>Chlorophyta</taxon>
        <taxon>core chlorophytes</taxon>
        <taxon>Chlorophyceae</taxon>
        <taxon>CS clade</taxon>
        <taxon>Chlamydomonadales</taxon>
        <taxon>Astrephomenaceae</taxon>
        <taxon>Astrephomene</taxon>
    </lineage>
</organism>
<feature type="compositionally biased region" description="Pro residues" evidence="1">
    <location>
        <begin position="235"/>
        <end position="260"/>
    </location>
</feature>
<protein>
    <submittedName>
        <fullName evidence="2">Uncharacterized protein</fullName>
    </submittedName>
</protein>
<gene>
    <name evidence="2" type="ORF">Agub_g7366</name>
</gene>
<sequence length="355" mass="35216">AAASAQVAAVAAGVGVKPAAEVGAADAARAAAAGKVQAAAAATSAVAEELSVPDAPGAVGLTAGDNAPLAAEVAGGAVAEAAARGMLRPGSNGAATATPKTAAGAATVGTTAADLPSLDRQRLVSVVLDSAREALLSTPAVPRLVDQTLLRPRPQRRTPPGAPPPADAAASVPAATAAAPVAVPPAPPAPSAAGTGASVSPAVVPSGGLSYAPQSSAATSPVTLYMLPATRLLHPHPPPQPLSPPLPCPAPSPPPPPPPRTDASDPARLLSPRDLTTSLVGAPSWVQVAQLVHRWPAQLNEISVTAALKRLAHCCTPQMLDPARSDSSALLSMMQHLCFQVDQHLPRMRPRELSQ</sequence>
<evidence type="ECO:0000313" key="3">
    <source>
        <dbReference type="Proteomes" id="UP001054857"/>
    </source>
</evidence>
<feature type="region of interest" description="Disordered" evidence="1">
    <location>
        <begin position="146"/>
        <end position="173"/>
    </location>
</feature>
<dbReference type="Proteomes" id="UP001054857">
    <property type="component" value="Unassembled WGS sequence"/>
</dbReference>
<keyword evidence="3" id="KW-1185">Reference proteome</keyword>
<accession>A0AAD3DQ03</accession>
<dbReference type="AlphaFoldDB" id="A0AAD3DQ03"/>
<evidence type="ECO:0000313" key="2">
    <source>
        <dbReference type="EMBL" id="GFR45910.1"/>
    </source>
</evidence>
<comment type="caution">
    <text evidence="2">The sequence shown here is derived from an EMBL/GenBank/DDBJ whole genome shotgun (WGS) entry which is preliminary data.</text>
</comment>
<feature type="non-terminal residue" evidence="2">
    <location>
        <position position="355"/>
    </location>
</feature>
<feature type="non-terminal residue" evidence="2">
    <location>
        <position position="1"/>
    </location>
</feature>
<reference evidence="2 3" key="1">
    <citation type="journal article" date="2021" name="Sci. Rep.">
        <title>Genome sequencing of the multicellular alga Astrephomene provides insights into convergent evolution of germ-soma differentiation.</title>
        <authorList>
            <person name="Yamashita S."/>
            <person name="Yamamoto K."/>
            <person name="Matsuzaki R."/>
            <person name="Suzuki S."/>
            <person name="Yamaguchi H."/>
            <person name="Hirooka S."/>
            <person name="Minakuchi Y."/>
            <person name="Miyagishima S."/>
            <person name="Kawachi M."/>
            <person name="Toyoda A."/>
            <person name="Nozaki H."/>
        </authorList>
    </citation>
    <scope>NUCLEOTIDE SEQUENCE [LARGE SCALE GENOMIC DNA]</scope>
    <source>
        <strain evidence="2 3">NIES-4017</strain>
    </source>
</reference>
<evidence type="ECO:0000256" key="1">
    <source>
        <dbReference type="SAM" id="MobiDB-lite"/>
    </source>
</evidence>
<proteinExistence type="predicted"/>
<feature type="region of interest" description="Disordered" evidence="1">
    <location>
        <begin position="233"/>
        <end position="269"/>
    </location>
</feature>
<dbReference type="EMBL" id="BMAR01000011">
    <property type="protein sequence ID" value="GFR45910.1"/>
    <property type="molecule type" value="Genomic_DNA"/>
</dbReference>